<dbReference type="EMBL" id="GBRH01182195">
    <property type="protein sequence ID" value="JAE15701.1"/>
    <property type="molecule type" value="Transcribed_RNA"/>
</dbReference>
<reference evidence="1" key="1">
    <citation type="submission" date="2014-09" db="EMBL/GenBank/DDBJ databases">
        <authorList>
            <person name="Magalhaes I.L.F."/>
            <person name="Oliveira U."/>
            <person name="Santos F.R."/>
            <person name="Vidigal T.H.D.A."/>
            <person name="Brescovit A.D."/>
            <person name="Santos A.J."/>
        </authorList>
    </citation>
    <scope>NUCLEOTIDE SEQUENCE</scope>
    <source>
        <tissue evidence="1">Shoot tissue taken approximately 20 cm above the soil surface</tissue>
    </source>
</reference>
<sequence length="61" mass="7003">MFSMCKALQMKHPQRTFQNFTLIFRITLSYIYHHTLITNDSSSTNAALQNQPIPSSRLTSA</sequence>
<protein>
    <submittedName>
        <fullName evidence="1">Uncharacterized protein</fullName>
    </submittedName>
</protein>
<reference evidence="1" key="2">
    <citation type="journal article" date="2015" name="Data Brief">
        <title>Shoot transcriptome of the giant reed, Arundo donax.</title>
        <authorList>
            <person name="Barrero R.A."/>
            <person name="Guerrero F.D."/>
            <person name="Moolhuijzen P."/>
            <person name="Goolsby J.A."/>
            <person name="Tidwell J."/>
            <person name="Bellgard S.E."/>
            <person name="Bellgard M.I."/>
        </authorList>
    </citation>
    <scope>NUCLEOTIDE SEQUENCE</scope>
    <source>
        <tissue evidence="1">Shoot tissue taken approximately 20 cm above the soil surface</tissue>
    </source>
</reference>
<dbReference type="AlphaFoldDB" id="A0A0A9FZH8"/>
<name>A0A0A9FZH8_ARUDO</name>
<proteinExistence type="predicted"/>
<evidence type="ECO:0000313" key="1">
    <source>
        <dbReference type="EMBL" id="JAE15701.1"/>
    </source>
</evidence>
<organism evidence="1">
    <name type="scientific">Arundo donax</name>
    <name type="common">Giant reed</name>
    <name type="synonym">Donax arundinaceus</name>
    <dbReference type="NCBI Taxonomy" id="35708"/>
    <lineage>
        <taxon>Eukaryota</taxon>
        <taxon>Viridiplantae</taxon>
        <taxon>Streptophyta</taxon>
        <taxon>Embryophyta</taxon>
        <taxon>Tracheophyta</taxon>
        <taxon>Spermatophyta</taxon>
        <taxon>Magnoliopsida</taxon>
        <taxon>Liliopsida</taxon>
        <taxon>Poales</taxon>
        <taxon>Poaceae</taxon>
        <taxon>PACMAD clade</taxon>
        <taxon>Arundinoideae</taxon>
        <taxon>Arundineae</taxon>
        <taxon>Arundo</taxon>
    </lineage>
</organism>
<accession>A0A0A9FZH8</accession>